<dbReference type="InterPro" id="IPR036388">
    <property type="entry name" value="WH-like_DNA-bd_sf"/>
</dbReference>
<dbReference type="AlphaFoldDB" id="A0A064CDX6"/>
<dbReference type="CDD" id="cd07377">
    <property type="entry name" value="WHTH_GntR"/>
    <property type="match status" value="1"/>
</dbReference>
<dbReference type="EMBL" id="JALN02000001">
    <property type="protein sequence ID" value="KDE98794.1"/>
    <property type="molecule type" value="Genomic_DNA"/>
</dbReference>
<keyword evidence="2" id="KW-0238">DNA-binding</keyword>
<dbReference type="Pfam" id="PF07702">
    <property type="entry name" value="UTRA"/>
    <property type="match status" value="1"/>
</dbReference>
<keyword evidence="6" id="KW-1185">Reference proteome</keyword>
<dbReference type="PRINTS" id="PR00035">
    <property type="entry name" value="HTHGNTR"/>
</dbReference>
<dbReference type="PROSITE" id="PS50949">
    <property type="entry name" value="HTH_GNTR"/>
    <property type="match status" value="1"/>
</dbReference>
<dbReference type="SMART" id="SM00345">
    <property type="entry name" value="HTH_GNTR"/>
    <property type="match status" value="1"/>
</dbReference>
<evidence type="ECO:0000313" key="5">
    <source>
        <dbReference type="EMBL" id="KDE98794.1"/>
    </source>
</evidence>
<organism evidence="5 6">
    <name type="scientific">Mycolicibacterium aromaticivorans JS19b1 = JCM 16368</name>
    <dbReference type="NCBI Taxonomy" id="1440774"/>
    <lineage>
        <taxon>Bacteria</taxon>
        <taxon>Bacillati</taxon>
        <taxon>Actinomycetota</taxon>
        <taxon>Actinomycetes</taxon>
        <taxon>Mycobacteriales</taxon>
        <taxon>Mycobacteriaceae</taxon>
        <taxon>Mycolicibacterium</taxon>
    </lineage>
</organism>
<dbReference type="OrthoDB" id="7363114at2"/>
<dbReference type="SMART" id="SM00866">
    <property type="entry name" value="UTRA"/>
    <property type="match status" value="1"/>
</dbReference>
<dbReference type="GO" id="GO:0045892">
    <property type="term" value="P:negative regulation of DNA-templated transcription"/>
    <property type="evidence" value="ECO:0007669"/>
    <property type="project" value="TreeGrafter"/>
</dbReference>
<evidence type="ECO:0000256" key="1">
    <source>
        <dbReference type="ARBA" id="ARBA00023015"/>
    </source>
</evidence>
<dbReference type="SUPFAM" id="SSF46785">
    <property type="entry name" value="Winged helix' DNA-binding domain"/>
    <property type="match status" value="1"/>
</dbReference>
<evidence type="ECO:0000256" key="2">
    <source>
        <dbReference type="ARBA" id="ARBA00023125"/>
    </source>
</evidence>
<keyword evidence="1" id="KW-0805">Transcription regulation</keyword>
<comment type="caution">
    <text evidence="5">The sequence shown here is derived from an EMBL/GenBank/DDBJ whole genome shotgun (WGS) entry which is preliminary data.</text>
</comment>
<proteinExistence type="predicted"/>
<dbReference type="InterPro" id="IPR011663">
    <property type="entry name" value="UTRA"/>
</dbReference>
<feature type="domain" description="HTH gntR-type" evidence="4">
    <location>
        <begin position="23"/>
        <end position="93"/>
    </location>
</feature>
<evidence type="ECO:0000256" key="3">
    <source>
        <dbReference type="ARBA" id="ARBA00023163"/>
    </source>
</evidence>
<evidence type="ECO:0000259" key="4">
    <source>
        <dbReference type="PROSITE" id="PS50949"/>
    </source>
</evidence>
<dbReference type="InterPro" id="IPR050679">
    <property type="entry name" value="Bact_HTH_transcr_reg"/>
</dbReference>
<dbReference type="PANTHER" id="PTHR44846">
    <property type="entry name" value="MANNOSYL-D-GLYCERATE TRANSPORT/METABOLISM SYSTEM REPRESSOR MNGR-RELATED"/>
    <property type="match status" value="1"/>
</dbReference>
<protein>
    <submittedName>
        <fullName evidence="5">GntR family transcriptional regulator</fullName>
    </submittedName>
</protein>
<dbReference type="PANTHER" id="PTHR44846:SF1">
    <property type="entry name" value="MANNOSYL-D-GLYCERATE TRANSPORT_METABOLISM SYSTEM REPRESSOR MNGR-RELATED"/>
    <property type="match status" value="1"/>
</dbReference>
<sequence length="271" mass="29190">MRVLSMDDAVLAERPDLSGPSEQPAHARIAIWLEKLIVSGVLAPGDKLPAEVEIAGALGVSRMTLRQALAAIEAKGLIRRSRGRFGGNFVETPRLEFDHIGLPGFTEQLRRLDMAAGARVIGAATRPATGVVRQALRLKRGAQVHKIVRMRSANNTPVLIEETYLPAARFPGLLSADLTGSMYALMADEFDTPLRSADEHIEAVPAGESSAGLLGVAIGDPLLLVTRTAYDRNDVPVEFSYDFFRSDRTRIRVKSGVDRGPDAAVETSPAS</sequence>
<dbReference type="STRING" id="1440774.Y900_007495"/>
<dbReference type="GO" id="GO:0003677">
    <property type="term" value="F:DNA binding"/>
    <property type="evidence" value="ECO:0007669"/>
    <property type="project" value="UniProtKB-KW"/>
</dbReference>
<dbReference type="RefSeq" id="WP_051659943.1">
    <property type="nucleotide sequence ID" value="NZ_JALN02000001.1"/>
</dbReference>
<dbReference type="InterPro" id="IPR000524">
    <property type="entry name" value="Tscrpt_reg_HTH_GntR"/>
</dbReference>
<keyword evidence="3" id="KW-0804">Transcription</keyword>
<dbReference type="InterPro" id="IPR036390">
    <property type="entry name" value="WH_DNA-bd_sf"/>
</dbReference>
<dbReference type="Gene3D" id="3.40.1410.10">
    <property type="entry name" value="Chorismate lyase-like"/>
    <property type="match status" value="1"/>
</dbReference>
<dbReference type="GO" id="GO:0003700">
    <property type="term" value="F:DNA-binding transcription factor activity"/>
    <property type="evidence" value="ECO:0007669"/>
    <property type="project" value="InterPro"/>
</dbReference>
<accession>A0A064CDX6</accession>
<dbReference type="Proteomes" id="UP000022835">
    <property type="component" value="Unassembled WGS sequence"/>
</dbReference>
<dbReference type="SUPFAM" id="SSF64288">
    <property type="entry name" value="Chorismate lyase-like"/>
    <property type="match status" value="1"/>
</dbReference>
<gene>
    <name evidence="5" type="ORF">Y900_007495</name>
</gene>
<dbReference type="eggNOG" id="COG2188">
    <property type="taxonomic scope" value="Bacteria"/>
</dbReference>
<dbReference type="Pfam" id="PF00392">
    <property type="entry name" value="GntR"/>
    <property type="match status" value="1"/>
</dbReference>
<reference evidence="5" key="1">
    <citation type="submission" date="2014-05" db="EMBL/GenBank/DDBJ databases">
        <title>Genome sequence of Mycobacterium aromaticivorans strain JS19b1T (= DSM 45407T).</title>
        <authorList>
            <person name="Kwak Y."/>
            <person name="Park G.-S."/>
            <person name="Li Q.X."/>
            <person name="Lee S.-E."/>
            <person name="Shin J.-H."/>
        </authorList>
    </citation>
    <scope>NUCLEOTIDE SEQUENCE [LARGE SCALE GENOMIC DNA]</scope>
    <source>
        <strain evidence="5">JS19b1</strain>
    </source>
</reference>
<evidence type="ECO:0000313" key="6">
    <source>
        <dbReference type="Proteomes" id="UP000022835"/>
    </source>
</evidence>
<dbReference type="InterPro" id="IPR028978">
    <property type="entry name" value="Chorismate_lyase_/UTRA_dom_sf"/>
</dbReference>
<name>A0A064CDX6_9MYCO</name>
<dbReference type="Gene3D" id="1.10.10.10">
    <property type="entry name" value="Winged helix-like DNA-binding domain superfamily/Winged helix DNA-binding domain"/>
    <property type="match status" value="1"/>
</dbReference>